<organism evidence="12">
    <name type="scientific">Chromera velia CCMP2878</name>
    <dbReference type="NCBI Taxonomy" id="1169474"/>
    <lineage>
        <taxon>Eukaryota</taxon>
        <taxon>Sar</taxon>
        <taxon>Alveolata</taxon>
        <taxon>Colpodellida</taxon>
        <taxon>Chromeraceae</taxon>
        <taxon>Chromera</taxon>
    </lineage>
</organism>
<evidence type="ECO:0000256" key="1">
    <source>
        <dbReference type="ARBA" id="ARBA00001962"/>
    </source>
</evidence>
<dbReference type="Pfam" id="PF00081">
    <property type="entry name" value="Sod_Fe_N"/>
    <property type="match status" value="1"/>
</dbReference>
<reference evidence="12" key="1">
    <citation type="submission" date="2014-11" db="EMBL/GenBank/DDBJ databases">
        <authorList>
            <person name="Otto D Thomas"/>
            <person name="Naeem Raeece"/>
        </authorList>
    </citation>
    <scope>NUCLEOTIDE SEQUENCE</scope>
</reference>
<dbReference type="InterPro" id="IPR036324">
    <property type="entry name" value="Mn/Fe_SOD_N_sf"/>
</dbReference>
<evidence type="ECO:0000256" key="2">
    <source>
        <dbReference type="ARBA" id="ARBA00008714"/>
    </source>
</evidence>
<dbReference type="Gene3D" id="1.10.287.990">
    <property type="entry name" value="Fe,Mn superoxide dismutase (SOD) domain"/>
    <property type="match status" value="1"/>
</dbReference>
<dbReference type="SUPFAM" id="SSF46609">
    <property type="entry name" value="Fe,Mn superoxide dismutase (SOD), N-terminal domain"/>
    <property type="match status" value="1"/>
</dbReference>
<evidence type="ECO:0000259" key="10">
    <source>
        <dbReference type="Pfam" id="PF00081"/>
    </source>
</evidence>
<dbReference type="GO" id="GO:0004784">
    <property type="term" value="F:superoxide dismutase activity"/>
    <property type="evidence" value="ECO:0007669"/>
    <property type="project" value="UniProtKB-EC"/>
</dbReference>
<evidence type="ECO:0000256" key="5">
    <source>
        <dbReference type="ARBA" id="ARBA00014767"/>
    </source>
</evidence>
<dbReference type="PRINTS" id="PR01703">
    <property type="entry name" value="MNSODISMTASE"/>
</dbReference>
<dbReference type="PANTHER" id="PTHR42769">
    <property type="entry name" value="SUPEROXIDE DISMUTASE"/>
    <property type="match status" value="1"/>
</dbReference>
<evidence type="ECO:0000256" key="3">
    <source>
        <dbReference type="ARBA" id="ARBA00011738"/>
    </source>
</evidence>
<dbReference type="EC" id="1.15.1.1" evidence="4"/>
<dbReference type="EMBL" id="CDMZ01000232">
    <property type="protein sequence ID" value="CEM09807.1"/>
    <property type="molecule type" value="Genomic_DNA"/>
</dbReference>
<keyword evidence="7" id="KW-0560">Oxidoreductase</keyword>
<comment type="cofactor">
    <cofactor evidence="1">
        <name>Fe cation</name>
        <dbReference type="ChEBI" id="CHEBI:24875"/>
    </cofactor>
</comment>
<dbReference type="InterPro" id="IPR001189">
    <property type="entry name" value="Mn/Fe_SOD"/>
</dbReference>
<evidence type="ECO:0000259" key="11">
    <source>
        <dbReference type="Pfam" id="PF02777"/>
    </source>
</evidence>
<evidence type="ECO:0000256" key="4">
    <source>
        <dbReference type="ARBA" id="ARBA00012682"/>
    </source>
</evidence>
<comment type="subunit">
    <text evidence="3">Homodimer.</text>
</comment>
<sequence length="267" mass="29897">MRFATLSLLGFFGASEAIRSRDLQAFVVSAPGASSPSRRSPATALDAVAVGSNVYEKMGVSTLVSGEEGPFKLKELPWFPTVLAPMMSYETISYHYGKHHALYVRNLNALAKEDSSLASKSLEDIFKGAEKGKKLFNQAAQVWNHDFFWNSMSPEGGDESFSETSKVKSAIISQWEDLGKFKEEWVKLALKHFGSGWIWLVQQKDGKLAIVDTHNAMNPISENLGTPLMTMDIWEHAYYVDHKSNKGLYTASFFEVCNWDFAEKNME</sequence>
<proteinExistence type="inferred from homology"/>
<feature type="chain" id="PRO_5005188353" description="Superoxide dismutase [Fe]" evidence="9">
    <location>
        <begin position="18"/>
        <end position="267"/>
    </location>
</feature>
<evidence type="ECO:0000256" key="6">
    <source>
        <dbReference type="ARBA" id="ARBA00022723"/>
    </source>
</evidence>
<dbReference type="PhylomeDB" id="A0A0G4FB02"/>
<evidence type="ECO:0000256" key="7">
    <source>
        <dbReference type="ARBA" id="ARBA00023002"/>
    </source>
</evidence>
<evidence type="ECO:0000256" key="8">
    <source>
        <dbReference type="ARBA" id="ARBA00023004"/>
    </source>
</evidence>
<name>A0A0G4FB02_9ALVE</name>
<feature type="domain" description="Manganese/iron superoxide dismutase N-terminal" evidence="10">
    <location>
        <begin position="71"/>
        <end position="153"/>
    </location>
</feature>
<keyword evidence="8" id="KW-0408">Iron</keyword>
<protein>
    <recommendedName>
        <fullName evidence="5">Superoxide dismutase [Fe]</fullName>
        <ecNumber evidence="4">1.15.1.1</ecNumber>
    </recommendedName>
</protein>
<keyword evidence="6" id="KW-0479">Metal-binding</keyword>
<dbReference type="InterPro" id="IPR036314">
    <property type="entry name" value="SOD_C_sf"/>
</dbReference>
<evidence type="ECO:0000256" key="9">
    <source>
        <dbReference type="SAM" id="SignalP"/>
    </source>
</evidence>
<dbReference type="VEuPathDB" id="CryptoDB:Cvel_3019"/>
<dbReference type="PANTHER" id="PTHR42769:SF3">
    <property type="entry name" value="SUPEROXIDE DISMUTASE [FE] 2, CHLOROPLASTIC"/>
    <property type="match status" value="1"/>
</dbReference>
<accession>A0A0G4FB02</accession>
<evidence type="ECO:0000313" key="12">
    <source>
        <dbReference type="EMBL" id="CEM09807.1"/>
    </source>
</evidence>
<dbReference type="GO" id="GO:0046872">
    <property type="term" value="F:metal ion binding"/>
    <property type="evidence" value="ECO:0007669"/>
    <property type="project" value="UniProtKB-KW"/>
</dbReference>
<keyword evidence="9" id="KW-0732">Signal</keyword>
<dbReference type="InterPro" id="IPR019831">
    <property type="entry name" value="Mn/Fe_SOD_N"/>
</dbReference>
<dbReference type="Pfam" id="PF02777">
    <property type="entry name" value="Sod_Fe_C"/>
    <property type="match status" value="1"/>
</dbReference>
<feature type="signal peptide" evidence="9">
    <location>
        <begin position="1"/>
        <end position="17"/>
    </location>
</feature>
<dbReference type="PROSITE" id="PS00088">
    <property type="entry name" value="SOD_MN"/>
    <property type="match status" value="1"/>
</dbReference>
<comment type="similarity">
    <text evidence="2">Belongs to the iron/manganese superoxide dismutase family.</text>
</comment>
<dbReference type="SUPFAM" id="SSF54719">
    <property type="entry name" value="Fe,Mn superoxide dismutase (SOD), C-terminal domain"/>
    <property type="match status" value="1"/>
</dbReference>
<feature type="domain" description="Manganese/iron superoxide dismutase C-terminal" evidence="11">
    <location>
        <begin position="164"/>
        <end position="265"/>
    </location>
</feature>
<dbReference type="Gene3D" id="3.55.40.20">
    <property type="entry name" value="Iron/manganese superoxide dismutase, C-terminal domain"/>
    <property type="match status" value="1"/>
</dbReference>
<gene>
    <name evidence="12" type="ORF">Cvel_3019</name>
</gene>
<dbReference type="InterPro" id="IPR019832">
    <property type="entry name" value="Mn/Fe_SOD_C"/>
</dbReference>
<dbReference type="AlphaFoldDB" id="A0A0G4FB02"/>
<dbReference type="InterPro" id="IPR019833">
    <property type="entry name" value="Mn/Fe_SOD_BS"/>
</dbReference>
<dbReference type="FunFam" id="1.10.287.990:FF:000002">
    <property type="entry name" value="Superoxide dismutase"/>
    <property type="match status" value="1"/>
</dbReference>